<evidence type="ECO:0000256" key="5">
    <source>
        <dbReference type="ARBA" id="ARBA00022824"/>
    </source>
</evidence>
<dbReference type="InterPro" id="IPR027054">
    <property type="entry name" value="ALG2"/>
</dbReference>
<dbReference type="GO" id="GO:0004378">
    <property type="term" value="F:GDP-Man:Man(1)GlcNAc(2)-PP-Dol alpha-1,3-mannosyltransferase activity"/>
    <property type="evidence" value="ECO:0007669"/>
    <property type="project" value="UniProtKB-UniRule"/>
</dbReference>
<name>F0WWA6_9STRA</name>
<protein>
    <recommendedName>
        <fullName evidence="10">Alpha-1,3/1,6-mannosyltransferase ALG2</fullName>
        <ecNumber evidence="10">2.4.1.132</ecNumber>
        <ecNumber evidence="10">2.4.1.257</ecNumber>
    </recommendedName>
    <alternativeName>
        <fullName evidence="10">GDP-Man:Man(1)GlcNAc(2)-PP-Dol alpha-1,3-mannosyltransferase</fullName>
    </alternativeName>
</protein>
<evidence type="ECO:0000256" key="4">
    <source>
        <dbReference type="ARBA" id="ARBA00022692"/>
    </source>
</evidence>
<proteinExistence type="inferred from homology"/>
<comment type="function">
    <text evidence="10">Mannosylates Man(2)GlcNAc(2)-dolichol diphosphate and Man(1)GlcNAc(2)-dolichol diphosphate to form Man(3)GlcNAc(2)-dolichol diphosphate.</text>
</comment>
<dbReference type="GO" id="GO:0102704">
    <property type="term" value="F:GDP-Man:Man(2)GlcNAc(2)-PP-Dol alpha-1,6-mannosyltransferase activity"/>
    <property type="evidence" value="ECO:0007669"/>
    <property type="project" value="UniProtKB-UniRule"/>
</dbReference>
<dbReference type="UniPathway" id="UPA00378"/>
<evidence type="ECO:0000256" key="2">
    <source>
        <dbReference type="ARBA" id="ARBA00022676"/>
    </source>
</evidence>
<gene>
    <name evidence="13" type="primary">AlNc14C317G10541</name>
    <name evidence="13" type="ORF">ALNC14_118700</name>
</gene>
<sequence length="452" mass="50860">MPLLSSLLAALALLSLLFIILVTGAFLVGLNSKFVRVPQFKKKIRKVHVGFLHPDFGIGGAENLIVNAAMALQKNGCRVSIYTSHHDKSHCFDETRGDGPLADCVFVYGDWLPRTILGGRFYAACAILRVLYVSLVIFARGLHRGIHVFIVDQISVPIPFLRYCNLPVLFYGHYPDQLLVKLGEKSLLKRFYRLPLDFFEEVTTNCSDSLAVNSMYTKSVFEQTFKRLRNRHLEILYPPVDIKSYENTEQFKSNTKALEFLSLNRFERKKNLVLAIQALACLRDKLQPELFMLVKLFIAGGYDPLNQENIEHLSELRQEVVRHSLEEHVEFKTSVSNVDKIMLLSTCRAVLYTPSHEHFGIVPVEAMACGTPVIAVNSGGPLETILDKVTGFLCESTPEAFADSMAYICNPANRGKVQAMGQKGRKRVESNFSLESFGEALHMLIKKHSSTD</sequence>
<reference evidence="13" key="2">
    <citation type="submission" date="2011-02" db="EMBL/GenBank/DDBJ databases">
        <authorList>
            <person name="MacLean D."/>
        </authorList>
    </citation>
    <scope>NUCLEOTIDE SEQUENCE</scope>
</reference>
<dbReference type="AlphaFoldDB" id="F0WWA6"/>
<evidence type="ECO:0000256" key="6">
    <source>
        <dbReference type="ARBA" id="ARBA00022989"/>
    </source>
</evidence>
<dbReference type="PANTHER" id="PTHR45918">
    <property type="entry name" value="ALPHA-1,3/1,6-MANNOSYLTRANSFERASE ALG2"/>
    <property type="match status" value="1"/>
</dbReference>
<reference evidence="13" key="1">
    <citation type="journal article" date="2011" name="PLoS Biol.">
        <title>Gene gain and loss during evolution of obligate parasitism in the white rust pathogen of Arabidopsis thaliana.</title>
        <authorList>
            <person name="Kemen E."/>
            <person name="Gardiner A."/>
            <person name="Schultz-Larsen T."/>
            <person name="Kemen A.C."/>
            <person name="Balmuth A.L."/>
            <person name="Robert-Seilaniantz A."/>
            <person name="Bailey K."/>
            <person name="Holub E."/>
            <person name="Studholme D.J."/>
            <person name="Maclean D."/>
            <person name="Jones J.D."/>
        </authorList>
    </citation>
    <scope>NUCLEOTIDE SEQUENCE</scope>
</reference>
<feature type="domain" description="Glycosyl transferase family 1" evidence="11">
    <location>
        <begin position="248"/>
        <end position="427"/>
    </location>
</feature>
<keyword evidence="7" id="KW-0472">Membrane</keyword>
<dbReference type="InterPro" id="IPR028098">
    <property type="entry name" value="Glyco_trans_4-like_N"/>
</dbReference>
<evidence type="ECO:0000256" key="7">
    <source>
        <dbReference type="ARBA" id="ARBA00023136"/>
    </source>
</evidence>
<dbReference type="HOGENOM" id="CLU_030619_3_0_1"/>
<keyword evidence="2 10" id="KW-0328">Glycosyltransferase</keyword>
<dbReference type="Pfam" id="PF00534">
    <property type="entry name" value="Glycos_transf_1"/>
    <property type="match status" value="1"/>
</dbReference>
<comment type="catalytic activity">
    <reaction evidence="9 10">
        <text>an alpha-D-Man-(1-&gt;3)-beta-D-Man-(1-&gt;4)-beta-D-GlcNAc-(1-&gt;4)-alpha-D-GlcNAc-diphospho-di-trans,poly-cis-dolichol + GDP-alpha-D-mannose = an alpha-D-Man-(1-&gt;3)-[alpha-D-Man-(1-&gt;6)]-beta-D-Man-(1-&gt;4)-beta-D-GlcNAc-(1-&gt;4)-alpha-D-GlcNAc-diphospho-di-trans,poly-cis-dolichol + GDP + H(+)</text>
        <dbReference type="Rhea" id="RHEA:29519"/>
        <dbReference type="Rhea" id="RHEA-COMP:19513"/>
        <dbReference type="Rhea" id="RHEA-COMP:19515"/>
        <dbReference type="ChEBI" id="CHEBI:15378"/>
        <dbReference type="ChEBI" id="CHEBI:57527"/>
        <dbReference type="ChEBI" id="CHEBI:58189"/>
        <dbReference type="ChEBI" id="CHEBI:132510"/>
        <dbReference type="ChEBI" id="CHEBI:132511"/>
        <dbReference type="EC" id="2.4.1.257"/>
    </reaction>
    <physiologicalReaction direction="left-to-right" evidence="9 10">
        <dbReference type="Rhea" id="RHEA:29520"/>
    </physiologicalReaction>
</comment>
<keyword evidence="6" id="KW-1133">Transmembrane helix</keyword>
<feature type="domain" description="Glycosyltransferase subfamily 4-like N-terminal" evidence="12">
    <location>
        <begin position="58"/>
        <end position="242"/>
    </location>
</feature>
<comment type="catalytic activity">
    <reaction evidence="8 10">
        <text>a beta-D-Man-(1-&gt;4)-beta-D-GlcNAc-(1-&gt;4)-alpha-D-GlcNAc-diphospho-di-trans,poly-cis-dolichol + GDP-alpha-D-mannose = an alpha-D-Man-(1-&gt;3)-beta-D-Man-(1-&gt;4)-beta-D-GlcNAc-(1-&gt;4)-alpha-D-GlcNAc-diphospho-di-trans,poly-cis-dolichol + GDP + H(+)</text>
        <dbReference type="Rhea" id="RHEA:29515"/>
        <dbReference type="Rhea" id="RHEA-COMP:19511"/>
        <dbReference type="Rhea" id="RHEA-COMP:19513"/>
        <dbReference type="ChEBI" id="CHEBI:15378"/>
        <dbReference type="ChEBI" id="CHEBI:57527"/>
        <dbReference type="ChEBI" id="CHEBI:58189"/>
        <dbReference type="ChEBI" id="CHEBI:58472"/>
        <dbReference type="ChEBI" id="CHEBI:132510"/>
        <dbReference type="EC" id="2.4.1.132"/>
    </reaction>
    <physiologicalReaction direction="left-to-right" evidence="8 10">
        <dbReference type="Rhea" id="RHEA:29516"/>
    </physiologicalReaction>
</comment>
<evidence type="ECO:0000313" key="13">
    <source>
        <dbReference type="EMBL" id="CCA25726.1"/>
    </source>
</evidence>
<comment type="subcellular location">
    <subcellularLocation>
        <location evidence="10">Endoplasmic reticulum membrane</location>
        <topology evidence="10">Single-pass membrane protein</topology>
    </subcellularLocation>
</comment>
<dbReference type="EC" id="2.4.1.132" evidence="10"/>
<dbReference type="CDD" id="cd03805">
    <property type="entry name" value="GT4_ALG2-like"/>
    <property type="match status" value="1"/>
</dbReference>
<dbReference type="EMBL" id="FR824362">
    <property type="protein sequence ID" value="CCA25726.1"/>
    <property type="molecule type" value="Genomic_DNA"/>
</dbReference>
<keyword evidence="5" id="KW-0256">Endoplasmic reticulum</keyword>
<evidence type="ECO:0000256" key="9">
    <source>
        <dbReference type="ARBA" id="ARBA00045104"/>
    </source>
</evidence>
<accession>F0WWA6</accession>
<keyword evidence="4" id="KW-0812">Transmembrane</keyword>
<evidence type="ECO:0000256" key="1">
    <source>
        <dbReference type="ARBA" id="ARBA00004922"/>
    </source>
</evidence>
<dbReference type="Gene3D" id="3.40.50.2000">
    <property type="entry name" value="Glycogen Phosphorylase B"/>
    <property type="match status" value="1"/>
</dbReference>
<evidence type="ECO:0000256" key="3">
    <source>
        <dbReference type="ARBA" id="ARBA00022679"/>
    </source>
</evidence>
<comment type="pathway">
    <text evidence="1 10">Protein modification; protein glycosylation.</text>
</comment>
<dbReference type="PANTHER" id="PTHR45918:SF1">
    <property type="entry name" value="ALPHA-1,3_1,6-MANNOSYLTRANSFERASE ALG2"/>
    <property type="match status" value="1"/>
</dbReference>
<organism evidence="13">
    <name type="scientific">Albugo laibachii Nc14</name>
    <dbReference type="NCBI Taxonomy" id="890382"/>
    <lineage>
        <taxon>Eukaryota</taxon>
        <taxon>Sar</taxon>
        <taxon>Stramenopiles</taxon>
        <taxon>Oomycota</taxon>
        <taxon>Peronosporomycetes</taxon>
        <taxon>Albuginales</taxon>
        <taxon>Albuginaceae</taxon>
        <taxon>Albugo</taxon>
    </lineage>
</organism>
<dbReference type="Pfam" id="PF13439">
    <property type="entry name" value="Glyco_transf_4"/>
    <property type="match status" value="1"/>
</dbReference>
<comment type="similarity">
    <text evidence="10">Belongs to the glycosyltransferase group 1 family.</text>
</comment>
<evidence type="ECO:0000259" key="11">
    <source>
        <dbReference type="Pfam" id="PF00534"/>
    </source>
</evidence>
<dbReference type="EC" id="2.4.1.257" evidence="10"/>
<dbReference type="GO" id="GO:0005789">
    <property type="term" value="C:endoplasmic reticulum membrane"/>
    <property type="evidence" value="ECO:0007669"/>
    <property type="project" value="UniProtKB-SubCell"/>
</dbReference>
<dbReference type="SUPFAM" id="SSF53756">
    <property type="entry name" value="UDP-Glycosyltransferase/glycogen phosphorylase"/>
    <property type="match status" value="1"/>
</dbReference>
<evidence type="ECO:0000256" key="10">
    <source>
        <dbReference type="RuleBase" id="RU367136"/>
    </source>
</evidence>
<evidence type="ECO:0000256" key="8">
    <source>
        <dbReference type="ARBA" id="ARBA00045103"/>
    </source>
</evidence>
<dbReference type="InterPro" id="IPR001296">
    <property type="entry name" value="Glyco_trans_1"/>
</dbReference>
<keyword evidence="3 10" id="KW-0808">Transferase</keyword>
<evidence type="ECO:0000259" key="12">
    <source>
        <dbReference type="Pfam" id="PF13439"/>
    </source>
</evidence>